<gene>
    <name evidence="2" type="ORF">METZ01_LOCUS41462</name>
</gene>
<feature type="region of interest" description="Disordered" evidence="1">
    <location>
        <begin position="146"/>
        <end position="172"/>
    </location>
</feature>
<protein>
    <submittedName>
        <fullName evidence="2">Uncharacterized protein</fullName>
    </submittedName>
</protein>
<sequence>MVSINRKFYLITFLQCLLVLSGCTQEEQLKNERSTGYNVKLGSSCFNKDTIQDYRVLDRSNLIIYARPKSRSYHLQIIPPASIRSSDSIYFNSRTNRICGFAGDELIIPDSIFSERHSIIAVNELDEIAHYNLLLRFGIGDPLEVVEPDNETSPEITRELSETDNQENDNNE</sequence>
<accession>A0A381RCD8</accession>
<feature type="compositionally biased region" description="Acidic residues" evidence="1">
    <location>
        <begin position="162"/>
        <end position="172"/>
    </location>
</feature>
<name>A0A381RCD8_9ZZZZ</name>
<dbReference type="PROSITE" id="PS51257">
    <property type="entry name" value="PROKAR_LIPOPROTEIN"/>
    <property type="match status" value="1"/>
</dbReference>
<evidence type="ECO:0000313" key="2">
    <source>
        <dbReference type="EMBL" id="SUZ88608.1"/>
    </source>
</evidence>
<dbReference type="Pfam" id="PF20101">
    <property type="entry name" value="DUF6491"/>
    <property type="match status" value="1"/>
</dbReference>
<organism evidence="2">
    <name type="scientific">marine metagenome</name>
    <dbReference type="NCBI Taxonomy" id="408172"/>
    <lineage>
        <taxon>unclassified sequences</taxon>
        <taxon>metagenomes</taxon>
        <taxon>ecological metagenomes</taxon>
    </lineage>
</organism>
<evidence type="ECO:0000256" key="1">
    <source>
        <dbReference type="SAM" id="MobiDB-lite"/>
    </source>
</evidence>
<dbReference type="AlphaFoldDB" id="A0A381RCD8"/>
<dbReference type="EMBL" id="UINC01001779">
    <property type="protein sequence ID" value="SUZ88608.1"/>
    <property type="molecule type" value="Genomic_DNA"/>
</dbReference>
<dbReference type="InterPro" id="IPR045500">
    <property type="entry name" value="DUF6491"/>
</dbReference>
<proteinExistence type="predicted"/>
<reference evidence="2" key="1">
    <citation type="submission" date="2018-05" db="EMBL/GenBank/DDBJ databases">
        <authorList>
            <person name="Lanie J.A."/>
            <person name="Ng W.-L."/>
            <person name="Kazmierczak K.M."/>
            <person name="Andrzejewski T.M."/>
            <person name="Davidsen T.M."/>
            <person name="Wayne K.J."/>
            <person name="Tettelin H."/>
            <person name="Glass J.I."/>
            <person name="Rusch D."/>
            <person name="Podicherti R."/>
            <person name="Tsui H.-C.T."/>
            <person name="Winkler M.E."/>
        </authorList>
    </citation>
    <scope>NUCLEOTIDE SEQUENCE</scope>
</reference>